<gene>
    <name evidence="4" type="ORF">BEMITA_LOCUS13636</name>
</gene>
<dbReference type="AlphaFoldDB" id="A0A9P0F9R5"/>
<proteinExistence type="inferred from homology"/>
<dbReference type="Gene3D" id="3.10.200.10">
    <property type="entry name" value="Alpha carbonic anhydrase"/>
    <property type="match status" value="1"/>
</dbReference>
<feature type="chain" id="PRO_5040265097" description="Alpha-carbonic anhydrase domain-containing protein" evidence="2">
    <location>
        <begin position="22"/>
        <end position="294"/>
    </location>
</feature>
<dbReference type="Pfam" id="PF00194">
    <property type="entry name" value="Carb_anhydrase"/>
    <property type="match status" value="1"/>
</dbReference>
<dbReference type="EMBL" id="OU963870">
    <property type="protein sequence ID" value="CAH0395453.1"/>
    <property type="molecule type" value="Genomic_DNA"/>
</dbReference>
<organism evidence="4 5">
    <name type="scientific">Bemisia tabaci</name>
    <name type="common">Sweetpotato whitefly</name>
    <name type="synonym">Aleurodes tabaci</name>
    <dbReference type="NCBI Taxonomy" id="7038"/>
    <lineage>
        <taxon>Eukaryota</taxon>
        <taxon>Metazoa</taxon>
        <taxon>Ecdysozoa</taxon>
        <taxon>Arthropoda</taxon>
        <taxon>Hexapoda</taxon>
        <taxon>Insecta</taxon>
        <taxon>Pterygota</taxon>
        <taxon>Neoptera</taxon>
        <taxon>Paraneoptera</taxon>
        <taxon>Hemiptera</taxon>
        <taxon>Sternorrhyncha</taxon>
        <taxon>Aleyrodoidea</taxon>
        <taxon>Aleyrodidae</taxon>
        <taxon>Aleyrodinae</taxon>
        <taxon>Bemisia</taxon>
    </lineage>
</organism>
<feature type="signal peptide" evidence="2">
    <location>
        <begin position="1"/>
        <end position="21"/>
    </location>
</feature>
<dbReference type="GO" id="GO:0004089">
    <property type="term" value="F:carbonate dehydratase activity"/>
    <property type="evidence" value="ECO:0007669"/>
    <property type="project" value="InterPro"/>
</dbReference>
<dbReference type="InterPro" id="IPR001148">
    <property type="entry name" value="CA_dom"/>
</dbReference>
<accession>A0A9P0F9R5</accession>
<evidence type="ECO:0000313" key="5">
    <source>
        <dbReference type="Proteomes" id="UP001152759"/>
    </source>
</evidence>
<dbReference type="InterPro" id="IPR023561">
    <property type="entry name" value="Carbonic_anhydrase_a-class"/>
</dbReference>
<name>A0A9P0F9R5_BEMTA</name>
<dbReference type="PANTHER" id="PTHR18952">
    <property type="entry name" value="CARBONIC ANHYDRASE"/>
    <property type="match status" value="1"/>
</dbReference>
<keyword evidence="2" id="KW-0732">Signal</keyword>
<dbReference type="InterPro" id="IPR036398">
    <property type="entry name" value="CA_dom_sf"/>
</dbReference>
<sequence length="294" mass="32735">MFQQLGFSVLLFMTFVIRGSCREGSMDLDFNLTRPIKRPPKLTKPTAMSQQSPINLHTADAVPKGYPPLRFHGHFHLSPENSPMIKNDHGTVQIGESRRGENRATMTGGPLNGTAYRFAQCHFHWGNQSDVGSEHTVDGHPYSMEVHCVHHNTKYDSVDAALGQADGICVVAFFLKASPKKSADSNLFNLIVRHLSRIQKDGSEDLAEPTILSVFKPYATPNGWHTYIGSLTTPPYTENVRWIAYPGAPVQVTDQQVGLFRHLKDNHGAMIGSNFREIQPLNGRTISMAQKTQQ</sequence>
<dbReference type="PANTHER" id="PTHR18952:SF124">
    <property type="entry name" value="CARBONIC ANHYDRASE 7"/>
    <property type="match status" value="1"/>
</dbReference>
<dbReference type="SMART" id="SM01057">
    <property type="entry name" value="Carb_anhydrase"/>
    <property type="match status" value="1"/>
</dbReference>
<evidence type="ECO:0000256" key="2">
    <source>
        <dbReference type="SAM" id="SignalP"/>
    </source>
</evidence>
<evidence type="ECO:0000259" key="3">
    <source>
        <dbReference type="PROSITE" id="PS51144"/>
    </source>
</evidence>
<dbReference type="CDD" id="cd00326">
    <property type="entry name" value="alpha_CA"/>
    <property type="match status" value="1"/>
</dbReference>
<feature type="domain" description="Alpha-carbonic anhydrase" evidence="3">
    <location>
        <begin position="28"/>
        <end position="290"/>
    </location>
</feature>
<dbReference type="SUPFAM" id="SSF51069">
    <property type="entry name" value="Carbonic anhydrase"/>
    <property type="match status" value="1"/>
</dbReference>
<protein>
    <recommendedName>
        <fullName evidence="3">Alpha-carbonic anhydrase domain-containing protein</fullName>
    </recommendedName>
</protein>
<evidence type="ECO:0000313" key="4">
    <source>
        <dbReference type="EMBL" id="CAH0395453.1"/>
    </source>
</evidence>
<dbReference type="PROSITE" id="PS51144">
    <property type="entry name" value="ALPHA_CA_2"/>
    <property type="match status" value="1"/>
</dbReference>
<comment type="similarity">
    <text evidence="1">Belongs to the alpha-carbonic anhydrase family.</text>
</comment>
<keyword evidence="5" id="KW-1185">Reference proteome</keyword>
<reference evidence="4" key="1">
    <citation type="submission" date="2021-12" db="EMBL/GenBank/DDBJ databases">
        <authorList>
            <person name="King R."/>
        </authorList>
    </citation>
    <scope>NUCLEOTIDE SEQUENCE</scope>
</reference>
<dbReference type="Proteomes" id="UP001152759">
    <property type="component" value="Chromosome 9"/>
</dbReference>
<dbReference type="GO" id="GO:0008270">
    <property type="term" value="F:zinc ion binding"/>
    <property type="evidence" value="ECO:0007669"/>
    <property type="project" value="InterPro"/>
</dbReference>
<evidence type="ECO:0000256" key="1">
    <source>
        <dbReference type="ARBA" id="ARBA00010718"/>
    </source>
</evidence>
<dbReference type="GO" id="GO:0005737">
    <property type="term" value="C:cytoplasm"/>
    <property type="evidence" value="ECO:0007669"/>
    <property type="project" value="TreeGrafter"/>
</dbReference>